<dbReference type="Pfam" id="PF00437">
    <property type="entry name" value="T2SSE"/>
    <property type="match status" value="1"/>
</dbReference>
<dbReference type="CDD" id="cd01131">
    <property type="entry name" value="PilT"/>
    <property type="match status" value="1"/>
</dbReference>
<dbReference type="SUPFAM" id="SSF52540">
    <property type="entry name" value="P-loop containing nucleoside triphosphate hydrolases"/>
    <property type="match status" value="1"/>
</dbReference>
<gene>
    <name evidence="3" type="ORF">rosag_46510</name>
</gene>
<dbReference type="PROSITE" id="PS00662">
    <property type="entry name" value="T2SP_E"/>
    <property type="match status" value="1"/>
</dbReference>
<sequence length="544" mass="57800">MPQVDRLLSALAASRGDAVELLEGEPASFLVGGARRPVTRQALTGSQLLAFLREIAPADAVARLDASQPADFRYASPDGPFDVRVTRAEQRWAARLTPATVSAPAPQPAVAAAVETPALASVGAAADGAVDGFVATAYEGAFGSAPDVAPVRIPASAAPTPASAVAAVAAPARPSAGGERARMAMDRLLRILVERGGSDLHLRVGEPPIIRASGHLERLDEPALDGDGLEAMMLAIMPDRNRAEFAERNDTDYAYEIAGCARFRANALRDRLGPAGVFRVIPATVVSVEDMKISPEVQQLCYLTKGLVLVTGPTGSGKSTTLCSLVDLVNRSRQDHILTIEDPIEFVHPNKQCVITQRQVGVHTDSFKSALRAALREDPDVILVGELRDLETISIAIETAETGHLVFGTLHTTTAPSTVDRIIDQFPADRQSQIRVMLSESLKGVISQTLCRKIGGGRAAAREVLLATPAVSNLIREGKTFQIPSIMQTSRKLGMVTLNDALLELVDAKTVEPREAWTKAVDKASFVASLKQRGLDTAFADTAK</sequence>
<dbReference type="GO" id="GO:0016887">
    <property type="term" value="F:ATP hydrolysis activity"/>
    <property type="evidence" value="ECO:0007669"/>
    <property type="project" value="InterPro"/>
</dbReference>
<dbReference type="PANTHER" id="PTHR30486:SF6">
    <property type="entry name" value="TYPE IV PILUS RETRACTATION ATPASE PILT"/>
    <property type="match status" value="1"/>
</dbReference>
<dbReference type="NCBIfam" id="TIGR01420">
    <property type="entry name" value="pilT_fam"/>
    <property type="match status" value="1"/>
</dbReference>
<reference evidence="3" key="1">
    <citation type="submission" date="2022-08" db="EMBL/GenBank/DDBJ databases">
        <title>Draft genome sequencing of Roseisolibacter agri AW1220.</title>
        <authorList>
            <person name="Tobiishi Y."/>
            <person name="Tonouchi A."/>
        </authorList>
    </citation>
    <scope>NUCLEOTIDE SEQUENCE</scope>
    <source>
        <strain evidence="3">AW1220</strain>
    </source>
</reference>
<dbReference type="Proteomes" id="UP001161325">
    <property type="component" value="Unassembled WGS sequence"/>
</dbReference>
<proteinExistence type="inferred from homology"/>
<evidence type="ECO:0000256" key="1">
    <source>
        <dbReference type="ARBA" id="ARBA00006611"/>
    </source>
</evidence>
<comment type="similarity">
    <text evidence="1">Belongs to the GSP E family.</text>
</comment>
<feature type="domain" description="Bacterial type II secretion system protein E" evidence="2">
    <location>
        <begin position="375"/>
        <end position="389"/>
    </location>
</feature>
<dbReference type="InterPro" id="IPR001482">
    <property type="entry name" value="T2SS/T4SS_dom"/>
</dbReference>
<keyword evidence="4" id="KW-1185">Reference proteome</keyword>
<comment type="caution">
    <text evidence="3">The sequence shown here is derived from an EMBL/GenBank/DDBJ whole genome shotgun (WGS) entry which is preliminary data.</text>
</comment>
<name>A0AA37VCV5_9BACT</name>
<organism evidence="3 4">
    <name type="scientific">Roseisolibacter agri</name>
    <dbReference type="NCBI Taxonomy" id="2014610"/>
    <lineage>
        <taxon>Bacteria</taxon>
        <taxon>Pseudomonadati</taxon>
        <taxon>Gemmatimonadota</taxon>
        <taxon>Gemmatimonadia</taxon>
        <taxon>Gemmatimonadales</taxon>
        <taxon>Gemmatimonadaceae</taxon>
        <taxon>Roseisolibacter</taxon>
    </lineage>
</organism>
<evidence type="ECO:0000313" key="4">
    <source>
        <dbReference type="Proteomes" id="UP001161325"/>
    </source>
</evidence>
<dbReference type="RefSeq" id="WP_284352561.1">
    <property type="nucleotide sequence ID" value="NZ_BRXS01000007.1"/>
</dbReference>
<dbReference type="GO" id="GO:0005524">
    <property type="term" value="F:ATP binding"/>
    <property type="evidence" value="ECO:0007669"/>
    <property type="project" value="InterPro"/>
</dbReference>
<dbReference type="InterPro" id="IPR003593">
    <property type="entry name" value="AAA+_ATPase"/>
</dbReference>
<accession>A0AA37VCV5</accession>
<protein>
    <recommendedName>
        <fullName evidence="2">Bacterial type II secretion system protein E domain-containing protein</fullName>
    </recommendedName>
</protein>
<dbReference type="AlphaFoldDB" id="A0AA37VCV5"/>
<dbReference type="InterPro" id="IPR050921">
    <property type="entry name" value="T4SS_GSP_E_ATPase"/>
</dbReference>
<dbReference type="EMBL" id="BRXS01000007">
    <property type="protein sequence ID" value="GLC28138.1"/>
    <property type="molecule type" value="Genomic_DNA"/>
</dbReference>
<dbReference type="InterPro" id="IPR027417">
    <property type="entry name" value="P-loop_NTPase"/>
</dbReference>
<dbReference type="Gene3D" id="3.30.450.90">
    <property type="match status" value="2"/>
</dbReference>
<evidence type="ECO:0000313" key="3">
    <source>
        <dbReference type="EMBL" id="GLC28138.1"/>
    </source>
</evidence>
<dbReference type="PANTHER" id="PTHR30486">
    <property type="entry name" value="TWITCHING MOTILITY PROTEIN PILT"/>
    <property type="match status" value="1"/>
</dbReference>
<evidence type="ECO:0000259" key="2">
    <source>
        <dbReference type="PROSITE" id="PS00662"/>
    </source>
</evidence>
<dbReference type="Gene3D" id="3.40.50.300">
    <property type="entry name" value="P-loop containing nucleotide triphosphate hydrolases"/>
    <property type="match status" value="1"/>
</dbReference>
<dbReference type="SMART" id="SM00382">
    <property type="entry name" value="AAA"/>
    <property type="match status" value="1"/>
</dbReference>
<dbReference type="InterPro" id="IPR006321">
    <property type="entry name" value="PilT/PilU"/>
</dbReference>